<dbReference type="InterPro" id="IPR002110">
    <property type="entry name" value="Ankyrin_rpt"/>
</dbReference>
<name>A0A5S6QET1_TRIMR</name>
<reference evidence="5" key="1">
    <citation type="submission" date="2019-12" db="UniProtKB">
        <authorList>
            <consortium name="WormBaseParasite"/>
        </authorList>
    </citation>
    <scope>IDENTIFICATION</scope>
</reference>
<dbReference type="InterPro" id="IPR036770">
    <property type="entry name" value="Ankyrin_rpt-contain_sf"/>
</dbReference>
<dbReference type="Proteomes" id="UP000046395">
    <property type="component" value="Unassembled WGS sequence"/>
</dbReference>
<organism evidence="4 5">
    <name type="scientific">Trichuris muris</name>
    <name type="common">Mouse whipworm</name>
    <dbReference type="NCBI Taxonomy" id="70415"/>
    <lineage>
        <taxon>Eukaryota</taxon>
        <taxon>Metazoa</taxon>
        <taxon>Ecdysozoa</taxon>
        <taxon>Nematoda</taxon>
        <taxon>Enoplea</taxon>
        <taxon>Dorylaimia</taxon>
        <taxon>Trichinellida</taxon>
        <taxon>Trichuridae</taxon>
        <taxon>Trichuris</taxon>
    </lineage>
</organism>
<dbReference type="Gene3D" id="1.25.40.20">
    <property type="entry name" value="Ankyrin repeat-containing domain"/>
    <property type="match status" value="1"/>
</dbReference>
<feature type="repeat" description="ANK" evidence="3">
    <location>
        <begin position="45"/>
        <end position="77"/>
    </location>
</feature>
<dbReference type="GO" id="GO:0070531">
    <property type="term" value="C:BRCA1-A complex"/>
    <property type="evidence" value="ECO:0007669"/>
    <property type="project" value="TreeGrafter"/>
</dbReference>
<evidence type="ECO:0000256" key="3">
    <source>
        <dbReference type="PROSITE-ProRule" id="PRU00023"/>
    </source>
</evidence>
<dbReference type="GO" id="GO:0085020">
    <property type="term" value="P:protein K6-linked ubiquitination"/>
    <property type="evidence" value="ECO:0007669"/>
    <property type="project" value="TreeGrafter"/>
</dbReference>
<dbReference type="SUPFAM" id="SSF48403">
    <property type="entry name" value="Ankyrin repeat"/>
    <property type="match status" value="1"/>
</dbReference>
<dbReference type="PRINTS" id="PR01415">
    <property type="entry name" value="ANKYRIN"/>
</dbReference>
<keyword evidence="2 3" id="KW-0040">ANK repeat</keyword>
<protein>
    <submittedName>
        <fullName evidence="5">ANK_REP_REGION domain-containing protein</fullName>
    </submittedName>
</protein>
<evidence type="ECO:0000256" key="2">
    <source>
        <dbReference type="ARBA" id="ARBA00023043"/>
    </source>
</evidence>
<evidence type="ECO:0000313" key="4">
    <source>
        <dbReference type="Proteomes" id="UP000046395"/>
    </source>
</evidence>
<feature type="repeat" description="ANK" evidence="3">
    <location>
        <begin position="78"/>
        <end position="110"/>
    </location>
</feature>
<dbReference type="AlphaFoldDB" id="A0A5S6QET1"/>
<dbReference type="GO" id="GO:0004842">
    <property type="term" value="F:ubiquitin-protein transferase activity"/>
    <property type="evidence" value="ECO:0007669"/>
    <property type="project" value="TreeGrafter"/>
</dbReference>
<accession>A0A5S6QET1</accession>
<evidence type="ECO:0000256" key="1">
    <source>
        <dbReference type="ARBA" id="ARBA00022737"/>
    </source>
</evidence>
<proteinExistence type="predicted"/>
<dbReference type="STRING" id="70415.A0A5S6QET1"/>
<dbReference type="PROSITE" id="PS50088">
    <property type="entry name" value="ANK_REPEAT"/>
    <property type="match status" value="3"/>
</dbReference>
<dbReference type="SMART" id="SM00248">
    <property type="entry name" value="ANK"/>
    <property type="match status" value="3"/>
</dbReference>
<feature type="repeat" description="ANK" evidence="3">
    <location>
        <begin position="111"/>
        <end position="143"/>
    </location>
</feature>
<dbReference type="WBParaSite" id="TMUE_1000005689.1">
    <property type="protein sequence ID" value="TMUE_1000005689.1"/>
    <property type="gene ID" value="WBGene00299343"/>
</dbReference>
<evidence type="ECO:0000313" key="5">
    <source>
        <dbReference type="WBParaSite" id="TMUE_1000005689.1"/>
    </source>
</evidence>
<keyword evidence="1" id="KW-0677">Repeat</keyword>
<sequence>MTVIARFVQRSPTIMIYWIHMRSAIEQPLTLLHVVVHSSFVKSRFAKTTVHKAAMSNNMEECQRLLDCGAHVNPVDHYGWTPLHEACNHGHYEIGELLIQRGADINRKSKSGTTPLMDAVNNNHVNVIQLLLEKGANVYANDQQALLCISLTTEQEVPEDTKISR</sequence>
<dbReference type="PROSITE" id="PS50297">
    <property type="entry name" value="ANK_REP_REGION"/>
    <property type="match status" value="2"/>
</dbReference>
<dbReference type="PANTHER" id="PTHR24171">
    <property type="entry name" value="ANKYRIN REPEAT DOMAIN-CONTAINING PROTEIN 39-RELATED"/>
    <property type="match status" value="1"/>
</dbReference>
<dbReference type="GO" id="GO:0031436">
    <property type="term" value="C:BRCA1-BARD1 complex"/>
    <property type="evidence" value="ECO:0007669"/>
    <property type="project" value="TreeGrafter"/>
</dbReference>
<keyword evidence="4" id="KW-1185">Reference proteome</keyword>
<dbReference type="Pfam" id="PF12796">
    <property type="entry name" value="Ank_2"/>
    <property type="match status" value="1"/>
</dbReference>
<dbReference type="PANTHER" id="PTHR24171:SF8">
    <property type="entry name" value="BRCA1-ASSOCIATED RING DOMAIN PROTEIN 1"/>
    <property type="match status" value="1"/>
</dbReference>